<reference evidence="1 2" key="1">
    <citation type="submission" date="2019-06" db="EMBL/GenBank/DDBJ databases">
        <title>Sorghum-associated microbial communities from plants grown in Nebraska, USA.</title>
        <authorList>
            <person name="Schachtman D."/>
        </authorList>
    </citation>
    <scope>NUCLEOTIDE SEQUENCE [LARGE SCALE GENOMIC DNA]</scope>
    <source>
        <strain evidence="1 2">2482</strain>
    </source>
</reference>
<sequence length="49" mass="5612">MDKDNHYVAADLASNLVSEIKTFEDELSERTNKKVVVIAYEKDENDLNP</sequence>
<proteinExistence type="predicted"/>
<gene>
    <name evidence="1" type="ORF">FB550_112165</name>
</gene>
<comment type="caution">
    <text evidence="1">The sequence shown here is derived from an EMBL/GenBank/DDBJ whole genome shotgun (WGS) entry which is preliminary data.</text>
</comment>
<name>A0A561CX41_9BACI</name>
<dbReference type="Proteomes" id="UP000319671">
    <property type="component" value="Unassembled WGS sequence"/>
</dbReference>
<evidence type="ECO:0000313" key="1">
    <source>
        <dbReference type="EMBL" id="TWD95803.1"/>
    </source>
</evidence>
<keyword evidence="2" id="KW-1185">Reference proteome</keyword>
<dbReference type="AlphaFoldDB" id="A0A561CX41"/>
<organism evidence="1 2">
    <name type="scientific">Neobacillus bataviensis</name>
    <dbReference type="NCBI Taxonomy" id="220685"/>
    <lineage>
        <taxon>Bacteria</taxon>
        <taxon>Bacillati</taxon>
        <taxon>Bacillota</taxon>
        <taxon>Bacilli</taxon>
        <taxon>Bacillales</taxon>
        <taxon>Bacillaceae</taxon>
        <taxon>Neobacillus</taxon>
    </lineage>
</organism>
<evidence type="ECO:0000313" key="2">
    <source>
        <dbReference type="Proteomes" id="UP000319671"/>
    </source>
</evidence>
<accession>A0A561CX41</accession>
<protein>
    <submittedName>
        <fullName evidence="1">Uncharacterized protein</fullName>
    </submittedName>
</protein>
<dbReference type="EMBL" id="VIVN01000012">
    <property type="protein sequence ID" value="TWD95803.1"/>
    <property type="molecule type" value="Genomic_DNA"/>
</dbReference>
<dbReference type="RefSeq" id="WP_186446587.1">
    <property type="nucleotide sequence ID" value="NZ_VIVN01000012.1"/>
</dbReference>